<dbReference type="InterPro" id="IPR032697">
    <property type="entry name" value="SQ_cyclase_N"/>
</dbReference>
<sequence>MGIWRLKCDRGRQWWDFDEGSELPPGVLAKVNEEFDQARIEFAEKKHKQKHSSDRFLRILAKHVPFFPEGKSGAEGEARNAFPNKTHVDETIRKGANYLSGLQMQDGHIPGDYGGPMFLLPGLVIACYVTGTDLGEHRRREMIRYLRNHRNEDGGFGLHIECESTMKGSIMNYIAMRLLGVESDDPDASATRKWILDHGGALLAPSWAKLWLCVLGVHEYDGLNPIPPENWILPYWIPIHPGRFWCHCRIVYLPQSYLYGTRAVGPITDIVKQIRSEIYLEVYEDIDWPASRGKCCPVDEYFQRPKVQSLFWDAVYWYEHSLQFPGKQKIRQAALKEVIELIKHEDVNTDWICIGPVNKALNMVACWFHDPDSQHFKNHLPRLLDYLWLAEDGMKMQGYNGSQLWDTAFAAQAIVQSGMAEEFETFLKRAHHFFDITQVREDTPGGMRYYRHISKGAWPFSTRDHGWPISDCSSEGMKGSLAVQTLPFKCFDNKISTERFQDCVNVSLSFQNPTGGWATYELRRGGAWLELLNPSEVFSDIMVDYDYVECSSSSVVALKQFQKLDPDHRKEEISTAIAKGIKRIKQLQREDGSWYGNWGICFTYGTWFGVEALVAVGETLENSPELQRACEFLLSKLRDDGGVGENYLSCVNCEWNDSKEPQIVNTAWALLSLCKAGWRDQEPLERMAQFLMRSQESSGDWPQQLISGVFNKTCMITYAAYRLVFPIWALGCYRMRILSGHFGN</sequence>
<evidence type="ECO:0000256" key="1">
    <source>
        <dbReference type="ARBA" id="ARBA00009755"/>
    </source>
</evidence>
<dbReference type="InterPro" id="IPR008930">
    <property type="entry name" value="Terpenoid_cyclase/PrenylTrfase"/>
</dbReference>
<evidence type="ECO:0000313" key="10">
    <source>
        <dbReference type="EMBL" id="CAE0062458.1"/>
    </source>
</evidence>
<dbReference type="Pfam" id="PF13249">
    <property type="entry name" value="SQHop_cyclase_N"/>
    <property type="match status" value="1"/>
</dbReference>
<evidence type="ECO:0000259" key="9">
    <source>
        <dbReference type="Pfam" id="PF13249"/>
    </source>
</evidence>
<dbReference type="GO" id="GO:0031559">
    <property type="term" value="F:oxidosqualene cyclase activity"/>
    <property type="evidence" value="ECO:0007669"/>
    <property type="project" value="UniProtKB-ARBA"/>
</dbReference>
<evidence type="ECO:0000259" key="8">
    <source>
        <dbReference type="Pfam" id="PF13243"/>
    </source>
</evidence>
<evidence type="ECO:0000256" key="6">
    <source>
        <dbReference type="ARBA" id="ARBA00023235"/>
    </source>
</evidence>
<gene>
    <name evidence="10" type="ORF">RMAR00112_LOCUS30528</name>
</gene>
<evidence type="ECO:0000256" key="2">
    <source>
        <dbReference type="ARBA" id="ARBA00022516"/>
    </source>
</evidence>
<dbReference type="InterPro" id="IPR032696">
    <property type="entry name" value="SQ_cyclase_C"/>
</dbReference>
<keyword evidence="2" id="KW-0444">Lipid biosynthesis</keyword>
<dbReference type="EMBL" id="HBHW01039672">
    <property type="protein sequence ID" value="CAE0062458.1"/>
    <property type="molecule type" value="Transcribed_RNA"/>
</dbReference>
<dbReference type="GO" id="GO:0005811">
    <property type="term" value="C:lipid droplet"/>
    <property type="evidence" value="ECO:0007669"/>
    <property type="project" value="InterPro"/>
</dbReference>
<proteinExistence type="inferred from homology"/>
<dbReference type="FunFam" id="1.50.10.20:FF:000003">
    <property type="entry name" value="Terpene cyclase/mutase family member"/>
    <property type="match status" value="1"/>
</dbReference>
<keyword evidence="3" id="KW-0677">Repeat</keyword>
<protein>
    <recommendedName>
        <fullName evidence="7">Terpene cyclase/mutase family member</fullName>
        <ecNumber evidence="7">5.4.99.-</ecNumber>
    </recommendedName>
</protein>
<keyword evidence="4" id="KW-0752">Steroid biosynthesis</keyword>
<dbReference type="GO" id="GO:0016104">
    <property type="term" value="P:triterpenoid biosynthetic process"/>
    <property type="evidence" value="ECO:0007669"/>
    <property type="project" value="InterPro"/>
</dbReference>
<dbReference type="InterPro" id="IPR002365">
    <property type="entry name" value="Terpene_synthase_CS"/>
</dbReference>
<dbReference type="NCBIfam" id="TIGR01787">
    <property type="entry name" value="squalene_cyclas"/>
    <property type="match status" value="1"/>
</dbReference>
<keyword evidence="5" id="KW-0443">Lipid metabolism</keyword>
<dbReference type="CDD" id="cd02892">
    <property type="entry name" value="SQCY_1"/>
    <property type="match status" value="1"/>
</dbReference>
<dbReference type="Gene3D" id="1.50.10.20">
    <property type="match status" value="2"/>
</dbReference>
<name>A0A7S3A6P5_9RHOD</name>
<evidence type="ECO:0000256" key="3">
    <source>
        <dbReference type="ARBA" id="ARBA00022737"/>
    </source>
</evidence>
<dbReference type="PROSITE" id="PS01074">
    <property type="entry name" value="TERPENE_SYNTHASES"/>
    <property type="match status" value="1"/>
</dbReference>
<evidence type="ECO:0000256" key="7">
    <source>
        <dbReference type="RuleBase" id="RU362003"/>
    </source>
</evidence>
<reference evidence="10" key="1">
    <citation type="submission" date="2021-01" db="EMBL/GenBank/DDBJ databases">
        <authorList>
            <person name="Corre E."/>
            <person name="Pelletier E."/>
            <person name="Niang G."/>
            <person name="Scheremetjew M."/>
            <person name="Finn R."/>
            <person name="Kale V."/>
            <person name="Holt S."/>
            <person name="Cochrane G."/>
            <person name="Meng A."/>
            <person name="Brown T."/>
            <person name="Cohen L."/>
        </authorList>
    </citation>
    <scope>NUCLEOTIDE SEQUENCE</scope>
    <source>
        <strain evidence="10">CCMP 769</strain>
    </source>
</reference>
<feature type="domain" description="Squalene cyclase C-terminal" evidence="8">
    <location>
        <begin position="402"/>
        <end position="734"/>
    </location>
</feature>
<comment type="similarity">
    <text evidence="1 7">Belongs to the terpene cyclase/mutase family.</text>
</comment>
<dbReference type="GO" id="GO:0006694">
    <property type="term" value="P:steroid biosynthetic process"/>
    <property type="evidence" value="ECO:0007669"/>
    <property type="project" value="UniProtKB-KW"/>
</dbReference>
<dbReference type="AlphaFoldDB" id="A0A7S3A6P5"/>
<keyword evidence="6 7" id="KW-0413">Isomerase</keyword>
<dbReference type="Pfam" id="PF13243">
    <property type="entry name" value="SQHop_cyclase_C"/>
    <property type="match status" value="1"/>
</dbReference>
<organism evidence="10">
    <name type="scientific">Rhodosorus marinus</name>
    <dbReference type="NCBI Taxonomy" id="101924"/>
    <lineage>
        <taxon>Eukaryota</taxon>
        <taxon>Rhodophyta</taxon>
        <taxon>Stylonematophyceae</taxon>
        <taxon>Stylonematales</taxon>
        <taxon>Stylonemataceae</taxon>
        <taxon>Rhodosorus</taxon>
    </lineage>
</organism>
<accession>A0A7S3A6P5</accession>
<dbReference type="PANTHER" id="PTHR11764">
    <property type="entry name" value="TERPENE CYCLASE/MUTASE FAMILY MEMBER"/>
    <property type="match status" value="1"/>
</dbReference>
<feature type="domain" description="Squalene cyclase N-terminal" evidence="9">
    <location>
        <begin position="94"/>
        <end position="387"/>
    </location>
</feature>
<evidence type="ECO:0000256" key="5">
    <source>
        <dbReference type="ARBA" id="ARBA00023098"/>
    </source>
</evidence>
<dbReference type="SUPFAM" id="SSF48239">
    <property type="entry name" value="Terpenoid cyclases/Protein prenyltransferases"/>
    <property type="match status" value="2"/>
</dbReference>
<dbReference type="EC" id="5.4.99.-" evidence="7"/>
<dbReference type="PANTHER" id="PTHR11764:SF20">
    <property type="entry name" value="LANOSTEROL SYNTHASE"/>
    <property type="match status" value="1"/>
</dbReference>
<dbReference type="InterPro" id="IPR018333">
    <property type="entry name" value="Squalene_cyclase"/>
</dbReference>
<evidence type="ECO:0000256" key="4">
    <source>
        <dbReference type="ARBA" id="ARBA00022955"/>
    </source>
</evidence>
<dbReference type="SFLD" id="SFLDG01016">
    <property type="entry name" value="Prenyltransferase_Like_2"/>
    <property type="match status" value="1"/>
</dbReference>